<name>A0AAV7DQZ6_ENGPU</name>
<dbReference type="PROSITE" id="PS50196">
    <property type="entry name" value="RANBD1"/>
    <property type="match status" value="1"/>
</dbReference>
<evidence type="ECO:0000256" key="1">
    <source>
        <dbReference type="SAM" id="MobiDB-lite"/>
    </source>
</evidence>
<sequence>MQPFEQMFLTQKYNTDFVFGENMERRVMSPKRPTASQTRAPKREFLPSRVSCNRTWPYQRRRSHTSLMESAAAYTSRPKLKYELDQVDVVTGEEAERNVLQVNAKLFVFNKEKQVWTERGHGYLRLNDTATSINAPFRSRLVMRNHGNLKLILNSKIFDGMKIERANRKCVRITATDLVDDGVKIFLVQAGVKDAGRLHAAIHHRLIALKSQRVQKQEQPSPKPQAKEDPSTQLLTSDSEDEEDDETMLYPSKISDHHQWIRQQPVLYS</sequence>
<dbReference type="InterPro" id="IPR000156">
    <property type="entry name" value="Ran_bind_dom"/>
</dbReference>
<dbReference type="CDD" id="cd13180">
    <property type="entry name" value="RanBD_RanBP3"/>
    <property type="match status" value="1"/>
</dbReference>
<keyword evidence="4" id="KW-1185">Reference proteome</keyword>
<feature type="compositionally biased region" description="Acidic residues" evidence="1">
    <location>
        <begin position="238"/>
        <end position="247"/>
    </location>
</feature>
<evidence type="ECO:0000313" key="3">
    <source>
        <dbReference type="EMBL" id="KAG8599046.1"/>
    </source>
</evidence>
<dbReference type="AlphaFoldDB" id="A0AAV7DQZ6"/>
<feature type="region of interest" description="Disordered" evidence="1">
    <location>
        <begin position="212"/>
        <end position="254"/>
    </location>
</feature>
<comment type="caution">
    <text evidence="3">The sequence shown here is derived from an EMBL/GenBank/DDBJ whole genome shotgun (WGS) entry which is preliminary data.</text>
</comment>
<dbReference type="EMBL" id="WNYA01000001">
    <property type="protein sequence ID" value="KAG8599046.1"/>
    <property type="molecule type" value="Genomic_DNA"/>
</dbReference>
<proteinExistence type="predicted"/>
<dbReference type="InterPro" id="IPR011993">
    <property type="entry name" value="PH-like_dom_sf"/>
</dbReference>
<dbReference type="InterPro" id="IPR045255">
    <property type="entry name" value="RanBP1-like"/>
</dbReference>
<gene>
    <name evidence="3" type="ORF">GDO81_002858</name>
</gene>
<dbReference type="GO" id="GO:0006611">
    <property type="term" value="P:protein export from nucleus"/>
    <property type="evidence" value="ECO:0007669"/>
    <property type="project" value="TreeGrafter"/>
</dbReference>
<accession>A0AAV7DQZ6</accession>
<dbReference type="SMART" id="SM00160">
    <property type="entry name" value="RanBD"/>
    <property type="match status" value="1"/>
</dbReference>
<evidence type="ECO:0000313" key="4">
    <source>
        <dbReference type="Proteomes" id="UP000824782"/>
    </source>
</evidence>
<dbReference type="Gene3D" id="2.30.29.30">
    <property type="entry name" value="Pleckstrin-homology domain (PH domain)/Phosphotyrosine-binding domain (PTB)"/>
    <property type="match status" value="1"/>
</dbReference>
<dbReference type="Pfam" id="PF00638">
    <property type="entry name" value="Ran_BP1"/>
    <property type="match status" value="1"/>
</dbReference>
<protein>
    <recommendedName>
        <fullName evidence="2">RanBD1 domain-containing protein</fullName>
    </recommendedName>
</protein>
<dbReference type="Proteomes" id="UP000824782">
    <property type="component" value="Unassembled WGS sequence"/>
</dbReference>
<dbReference type="SUPFAM" id="SSF50729">
    <property type="entry name" value="PH domain-like"/>
    <property type="match status" value="1"/>
</dbReference>
<evidence type="ECO:0000259" key="2">
    <source>
        <dbReference type="PROSITE" id="PS50196"/>
    </source>
</evidence>
<organism evidence="3 4">
    <name type="scientific">Engystomops pustulosus</name>
    <name type="common">Tungara frog</name>
    <name type="synonym">Physalaemus pustulosus</name>
    <dbReference type="NCBI Taxonomy" id="76066"/>
    <lineage>
        <taxon>Eukaryota</taxon>
        <taxon>Metazoa</taxon>
        <taxon>Chordata</taxon>
        <taxon>Craniata</taxon>
        <taxon>Vertebrata</taxon>
        <taxon>Euteleostomi</taxon>
        <taxon>Amphibia</taxon>
        <taxon>Batrachia</taxon>
        <taxon>Anura</taxon>
        <taxon>Neobatrachia</taxon>
        <taxon>Hyloidea</taxon>
        <taxon>Leptodactylidae</taxon>
        <taxon>Leiuperinae</taxon>
        <taxon>Engystomops</taxon>
    </lineage>
</organism>
<dbReference type="PANTHER" id="PTHR23138:SF88">
    <property type="entry name" value="RAN-BINDING PROTEIN 3-LIKE"/>
    <property type="match status" value="1"/>
</dbReference>
<dbReference type="PANTHER" id="PTHR23138">
    <property type="entry name" value="RAN BINDING PROTEIN"/>
    <property type="match status" value="1"/>
</dbReference>
<feature type="domain" description="RanBD1" evidence="2">
    <location>
        <begin position="85"/>
        <end position="164"/>
    </location>
</feature>
<reference evidence="3" key="1">
    <citation type="thesis" date="2020" institute="ProQuest LLC" country="789 East Eisenhower Parkway, Ann Arbor, MI, USA">
        <title>Comparative Genomics and Chromosome Evolution.</title>
        <authorList>
            <person name="Mudd A.B."/>
        </authorList>
    </citation>
    <scope>NUCLEOTIDE SEQUENCE</scope>
    <source>
        <strain evidence="3">237g6f4</strain>
        <tissue evidence="3">Blood</tissue>
    </source>
</reference>